<organism evidence="2 3">
    <name type="scientific">Aegilops tauschii subsp. strangulata</name>
    <name type="common">Goatgrass</name>
    <dbReference type="NCBI Taxonomy" id="200361"/>
    <lineage>
        <taxon>Eukaryota</taxon>
        <taxon>Viridiplantae</taxon>
        <taxon>Streptophyta</taxon>
        <taxon>Embryophyta</taxon>
        <taxon>Tracheophyta</taxon>
        <taxon>Spermatophyta</taxon>
        <taxon>Magnoliopsida</taxon>
        <taxon>Liliopsida</taxon>
        <taxon>Poales</taxon>
        <taxon>Poaceae</taxon>
        <taxon>BOP clade</taxon>
        <taxon>Pooideae</taxon>
        <taxon>Triticodae</taxon>
        <taxon>Triticeae</taxon>
        <taxon>Triticinae</taxon>
        <taxon>Aegilops</taxon>
    </lineage>
</organism>
<name>A0A453M618_AEGTS</name>
<dbReference type="Gramene" id="AET5Gv21061500.4">
    <property type="protein sequence ID" value="AET5Gv21061500.4"/>
    <property type="gene ID" value="AET5Gv21061500"/>
</dbReference>
<sequence length="97" mass="11024">PPADLACLPTTEMPRRPLRASACKHPTQPSTRSFHLCLFRPHASMPRGRARHREAANMTRLPTERMARTKCTARKSTGGKAPTKHLRAFYVILHLWL</sequence>
<reference evidence="3" key="1">
    <citation type="journal article" date="2014" name="Science">
        <title>Ancient hybridizations among the ancestral genomes of bread wheat.</title>
        <authorList>
            <consortium name="International Wheat Genome Sequencing Consortium,"/>
            <person name="Marcussen T."/>
            <person name="Sandve S.R."/>
            <person name="Heier L."/>
            <person name="Spannagl M."/>
            <person name="Pfeifer M."/>
            <person name="Jakobsen K.S."/>
            <person name="Wulff B.B."/>
            <person name="Steuernagel B."/>
            <person name="Mayer K.F."/>
            <person name="Olsen O.A."/>
        </authorList>
    </citation>
    <scope>NUCLEOTIDE SEQUENCE [LARGE SCALE GENOMIC DNA]</scope>
    <source>
        <strain evidence="3">cv. AL8/78</strain>
    </source>
</reference>
<accession>A0A453M618</accession>
<dbReference type="AlphaFoldDB" id="A0A453M618"/>
<proteinExistence type="predicted"/>
<evidence type="ECO:0000313" key="3">
    <source>
        <dbReference type="Proteomes" id="UP000015105"/>
    </source>
</evidence>
<evidence type="ECO:0000256" key="1">
    <source>
        <dbReference type="SAM" id="MobiDB-lite"/>
    </source>
</evidence>
<evidence type="ECO:0000313" key="2">
    <source>
        <dbReference type="EnsemblPlants" id="AET5Gv21061500.4"/>
    </source>
</evidence>
<reference evidence="2" key="4">
    <citation type="submission" date="2019-03" db="UniProtKB">
        <authorList>
            <consortium name="EnsemblPlants"/>
        </authorList>
    </citation>
    <scope>IDENTIFICATION</scope>
</reference>
<dbReference type="Proteomes" id="UP000015105">
    <property type="component" value="Chromosome 5D"/>
</dbReference>
<dbReference type="EnsemblPlants" id="AET5Gv21061500.4">
    <property type="protein sequence ID" value="AET5Gv21061500.4"/>
    <property type="gene ID" value="AET5Gv21061500"/>
</dbReference>
<feature type="region of interest" description="Disordered" evidence="1">
    <location>
        <begin position="45"/>
        <end position="80"/>
    </location>
</feature>
<protein>
    <submittedName>
        <fullName evidence="2">Uncharacterized protein</fullName>
    </submittedName>
</protein>
<reference evidence="2" key="3">
    <citation type="journal article" date="2017" name="Nature">
        <title>Genome sequence of the progenitor of the wheat D genome Aegilops tauschii.</title>
        <authorList>
            <person name="Luo M.C."/>
            <person name="Gu Y.Q."/>
            <person name="Puiu D."/>
            <person name="Wang H."/>
            <person name="Twardziok S.O."/>
            <person name="Deal K.R."/>
            <person name="Huo N."/>
            <person name="Zhu T."/>
            <person name="Wang L."/>
            <person name="Wang Y."/>
            <person name="McGuire P.E."/>
            <person name="Liu S."/>
            <person name="Long H."/>
            <person name="Ramasamy R.K."/>
            <person name="Rodriguez J.C."/>
            <person name="Van S.L."/>
            <person name="Yuan L."/>
            <person name="Wang Z."/>
            <person name="Xia Z."/>
            <person name="Xiao L."/>
            <person name="Anderson O.D."/>
            <person name="Ouyang S."/>
            <person name="Liang Y."/>
            <person name="Zimin A.V."/>
            <person name="Pertea G."/>
            <person name="Qi P."/>
            <person name="Bennetzen J.L."/>
            <person name="Dai X."/>
            <person name="Dawson M.W."/>
            <person name="Muller H.G."/>
            <person name="Kugler K."/>
            <person name="Rivarola-Duarte L."/>
            <person name="Spannagl M."/>
            <person name="Mayer K.F.X."/>
            <person name="Lu F.H."/>
            <person name="Bevan M.W."/>
            <person name="Leroy P."/>
            <person name="Li P."/>
            <person name="You F.M."/>
            <person name="Sun Q."/>
            <person name="Liu Z."/>
            <person name="Lyons E."/>
            <person name="Wicker T."/>
            <person name="Salzberg S.L."/>
            <person name="Devos K.M."/>
            <person name="Dvorak J."/>
        </authorList>
    </citation>
    <scope>NUCLEOTIDE SEQUENCE [LARGE SCALE GENOMIC DNA]</scope>
    <source>
        <strain evidence="2">cv. AL8/78</strain>
    </source>
</reference>
<reference evidence="3" key="2">
    <citation type="journal article" date="2017" name="Nat. Plants">
        <title>The Aegilops tauschii genome reveals multiple impacts of transposons.</title>
        <authorList>
            <person name="Zhao G."/>
            <person name="Zou C."/>
            <person name="Li K."/>
            <person name="Wang K."/>
            <person name="Li T."/>
            <person name="Gao L."/>
            <person name="Zhang X."/>
            <person name="Wang H."/>
            <person name="Yang Z."/>
            <person name="Liu X."/>
            <person name="Jiang W."/>
            <person name="Mao L."/>
            <person name="Kong X."/>
            <person name="Jiao Y."/>
            <person name="Jia J."/>
        </authorList>
    </citation>
    <scope>NUCLEOTIDE SEQUENCE [LARGE SCALE GENOMIC DNA]</scope>
    <source>
        <strain evidence="3">cv. AL8/78</strain>
    </source>
</reference>
<reference evidence="2" key="5">
    <citation type="journal article" date="2021" name="G3 (Bethesda)">
        <title>Aegilops tauschii genome assembly Aet v5.0 features greater sequence contiguity and improved annotation.</title>
        <authorList>
            <person name="Wang L."/>
            <person name="Zhu T."/>
            <person name="Rodriguez J.C."/>
            <person name="Deal K.R."/>
            <person name="Dubcovsky J."/>
            <person name="McGuire P.E."/>
            <person name="Lux T."/>
            <person name="Spannagl M."/>
            <person name="Mayer K.F.X."/>
            <person name="Baldrich P."/>
            <person name="Meyers B.C."/>
            <person name="Huo N."/>
            <person name="Gu Y.Q."/>
            <person name="Zhou H."/>
            <person name="Devos K.M."/>
            <person name="Bennetzen J.L."/>
            <person name="Unver T."/>
            <person name="Budak H."/>
            <person name="Gulick P.J."/>
            <person name="Galiba G."/>
            <person name="Kalapos B."/>
            <person name="Nelson D.R."/>
            <person name="Li P."/>
            <person name="You F.M."/>
            <person name="Luo M.C."/>
            <person name="Dvorak J."/>
        </authorList>
    </citation>
    <scope>NUCLEOTIDE SEQUENCE [LARGE SCALE GENOMIC DNA]</scope>
    <source>
        <strain evidence="2">cv. AL8/78</strain>
    </source>
</reference>
<keyword evidence="3" id="KW-1185">Reference proteome</keyword>